<sequence>MESARGDPGLLGVIRLVIQIGAPLIGRLPFADRVGRRSARAKATALWHTACIELCHGLGAELAAGRNPAEALSRVVAWVRFPEPSVAQALDTAARNGGDVPATLRAVAPEEGGAGLRRLAACWQLSSRVGAGLSALIDRVETGLRAAQAHRQDTAAQLAGPRATARLLAALPLLGLLLATGMGMNPIGFLFGGPMGFGCLLVGLSLNACGLWWTNRLVARAERA</sequence>
<keyword evidence="9" id="KW-1185">Reference proteome</keyword>
<comment type="subcellular location">
    <subcellularLocation>
        <location evidence="1">Cell membrane</location>
        <topology evidence="1">Multi-pass membrane protein</topology>
    </subcellularLocation>
</comment>
<evidence type="ECO:0000256" key="2">
    <source>
        <dbReference type="ARBA" id="ARBA00022475"/>
    </source>
</evidence>
<dbReference type="EMBL" id="QMEY01000001">
    <property type="protein sequence ID" value="RBQ21655.1"/>
    <property type="molecule type" value="Genomic_DNA"/>
</dbReference>
<dbReference type="InterPro" id="IPR018076">
    <property type="entry name" value="T2SS_GspF_dom"/>
</dbReference>
<evidence type="ECO:0000313" key="9">
    <source>
        <dbReference type="Proteomes" id="UP000253303"/>
    </source>
</evidence>
<feature type="domain" description="Type II secretion system protein GspF" evidence="7">
    <location>
        <begin position="58"/>
        <end position="177"/>
    </location>
</feature>
<dbReference type="Proteomes" id="UP000253303">
    <property type="component" value="Unassembled WGS sequence"/>
</dbReference>
<dbReference type="OrthoDB" id="4337966at2"/>
<feature type="transmembrane region" description="Helical" evidence="6">
    <location>
        <begin position="167"/>
        <end position="189"/>
    </location>
</feature>
<dbReference type="Pfam" id="PF00482">
    <property type="entry name" value="T2SSF"/>
    <property type="match status" value="1"/>
</dbReference>
<evidence type="ECO:0000256" key="3">
    <source>
        <dbReference type="ARBA" id="ARBA00022692"/>
    </source>
</evidence>
<dbReference type="PANTHER" id="PTHR35007">
    <property type="entry name" value="INTEGRAL MEMBRANE PROTEIN-RELATED"/>
    <property type="match status" value="1"/>
</dbReference>
<evidence type="ECO:0000256" key="4">
    <source>
        <dbReference type="ARBA" id="ARBA00022989"/>
    </source>
</evidence>
<keyword evidence="5 6" id="KW-0472">Membrane</keyword>
<dbReference type="RefSeq" id="WP_113978509.1">
    <property type="nucleotide sequence ID" value="NZ_QMEY01000001.1"/>
</dbReference>
<keyword evidence="4 6" id="KW-1133">Transmembrane helix</keyword>
<keyword evidence="3 6" id="KW-0812">Transmembrane</keyword>
<evidence type="ECO:0000256" key="6">
    <source>
        <dbReference type="SAM" id="Phobius"/>
    </source>
</evidence>
<name>A0A366M647_9ACTN</name>
<keyword evidence="2" id="KW-1003">Cell membrane</keyword>
<proteinExistence type="predicted"/>
<organism evidence="8 9">
    <name type="scientific">Spongiactinospora rosea</name>
    <dbReference type="NCBI Taxonomy" id="2248750"/>
    <lineage>
        <taxon>Bacteria</taxon>
        <taxon>Bacillati</taxon>
        <taxon>Actinomycetota</taxon>
        <taxon>Actinomycetes</taxon>
        <taxon>Streptosporangiales</taxon>
        <taxon>Streptosporangiaceae</taxon>
        <taxon>Spongiactinospora</taxon>
    </lineage>
</organism>
<dbReference type="PANTHER" id="PTHR35007:SF4">
    <property type="entry name" value="CONSERVED TRANSMEMBRANE PROTEIN-RELATED"/>
    <property type="match status" value="1"/>
</dbReference>
<protein>
    <submittedName>
        <fullName evidence="8">Pilus assembly protein TadB</fullName>
    </submittedName>
</protein>
<reference evidence="8 9" key="1">
    <citation type="submission" date="2018-06" db="EMBL/GenBank/DDBJ databases">
        <title>Sphaerisporangium craniellae sp. nov., isolated from a marine sponge in the South China Sea.</title>
        <authorList>
            <person name="Li L."/>
        </authorList>
    </citation>
    <scope>NUCLEOTIDE SEQUENCE [LARGE SCALE GENOMIC DNA]</scope>
    <source>
        <strain evidence="8 9">LHW63015</strain>
    </source>
</reference>
<gene>
    <name evidence="8" type="ORF">DP939_02790</name>
</gene>
<comment type="caution">
    <text evidence="8">The sequence shown here is derived from an EMBL/GenBank/DDBJ whole genome shotgun (WGS) entry which is preliminary data.</text>
</comment>
<dbReference type="AlphaFoldDB" id="A0A366M647"/>
<evidence type="ECO:0000259" key="7">
    <source>
        <dbReference type="Pfam" id="PF00482"/>
    </source>
</evidence>
<feature type="transmembrane region" description="Helical" evidence="6">
    <location>
        <begin position="12"/>
        <end position="30"/>
    </location>
</feature>
<feature type="transmembrane region" description="Helical" evidence="6">
    <location>
        <begin position="195"/>
        <end position="214"/>
    </location>
</feature>
<accession>A0A366M647</accession>
<evidence type="ECO:0000313" key="8">
    <source>
        <dbReference type="EMBL" id="RBQ21655.1"/>
    </source>
</evidence>
<evidence type="ECO:0000256" key="5">
    <source>
        <dbReference type="ARBA" id="ARBA00023136"/>
    </source>
</evidence>
<dbReference type="GO" id="GO:0005886">
    <property type="term" value="C:plasma membrane"/>
    <property type="evidence" value="ECO:0007669"/>
    <property type="project" value="UniProtKB-SubCell"/>
</dbReference>
<evidence type="ECO:0000256" key="1">
    <source>
        <dbReference type="ARBA" id="ARBA00004651"/>
    </source>
</evidence>